<feature type="signal peptide" evidence="1">
    <location>
        <begin position="1"/>
        <end position="25"/>
    </location>
</feature>
<evidence type="ECO:0000256" key="1">
    <source>
        <dbReference type="SAM" id="SignalP"/>
    </source>
</evidence>
<dbReference type="Pfam" id="PF06830">
    <property type="entry name" value="Root_cap"/>
    <property type="match status" value="1"/>
</dbReference>
<name>A0A3S4NTL6_9MAGN</name>
<reference evidence="2 3" key="1">
    <citation type="journal article" date="2019" name="Nat. Plants">
        <title>Stout camphor tree genome fills gaps in understanding of flowering plant genome evolution.</title>
        <authorList>
            <person name="Chaw S.M."/>
            <person name="Liu Y.C."/>
            <person name="Wu Y.W."/>
            <person name="Wang H.Y."/>
            <person name="Lin C.I."/>
            <person name="Wu C.S."/>
            <person name="Ke H.M."/>
            <person name="Chang L.Y."/>
            <person name="Hsu C.Y."/>
            <person name="Yang H.T."/>
            <person name="Sudianto E."/>
            <person name="Hsu M.H."/>
            <person name="Wu K.P."/>
            <person name="Wang L.N."/>
            <person name="Leebens-Mack J.H."/>
            <person name="Tsai I.J."/>
        </authorList>
    </citation>
    <scope>NUCLEOTIDE SEQUENCE [LARGE SCALE GENOMIC DNA]</scope>
    <source>
        <strain evidence="3">cv. Chaw 1501</strain>
        <tissue evidence="2">Young leaves</tissue>
    </source>
</reference>
<dbReference type="InterPro" id="IPR009646">
    <property type="entry name" value="Root_cap"/>
</dbReference>
<protein>
    <submittedName>
        <fullName evidence="2">Root_cap domain-containing protein</fullName>
    </submittedName>
</protein>
<dbReference type="STRING" id="337451.A0A3S4NTL6"/>
<feature type="chain" id="PRO_5018665283" evidence="1">
    <location>
        <begin position="26"/>
        <end position="352"/>
    </location>
</feature>
<organism evidence="2 3">
    <name type="scientific">Cinnamomum micranthum f. kanehirae</name>
    <dbReference type="NCBI Taxonomy" id="337451"/>
    <lineage>
        <taxon>Eukaryota</taxon>
        <taxon>Viridiplantae</taxon>
        <taxon>Streptophyta</taxon>
        <taxon>Embryophyta</taxon>
        <taxon>Tracheophyta</taxon>
        <taxon>Spermatophyta</taxon>
        <taxon>Magnoliopsida</taxon>
        <taxon>Magnoliidae</taxon>
        <taxon>Laurales</taxon>
        <taxon>Lauraceae</taxon>
        <taxon>Cinnamomum</taxon>
    </lineage>
</organism>
<dbReference type="AlphaFoldDB" id="A0A3S4NTL6"/>
<keyword evidence="3" id="KW-1185">Reference proteome</keyword>
<comment type="caution">
    <text evidence="2">The sequence shown here is derived from an EMBL/GenBank/DDBJ whole genome shotgun (WGS) entry which is preliminary data.</text>
</comment>
<evidence type="ECO:0000313" key="2">
    <source>
        <dbReference type="EMBL" id="RWR81484.1"/>
    </source>
</evidence>
<dbReference type="EMBL" id="QPKB01000003">
    <property type="protein sequence ID" value="RWR81484.1"/>
    <property type="molecule type" value="Genomic_DNA"/>
</dbReference>
<gene>
    <name evidence="2" type="ORF">CKAN_01017000</name>
</gene>
<evidence type="ECO:0000313" key="3">
    <source>
        <dbReference type="Proteomes" id="UP000283530"/>
    </source>
</evidence>
<sequence>MGRPHVLLFWVAVLVVLSCIIDTSAEGQGKGKGKVKNLDAASTHYFLLPEVNNTSPERVLCLARGRCFLKFLQCPTQCSRRKPRRNRKVKGCFIDCSSKCETTCKHRKANCEGYGSVCYDPRFVGGDGVMFYFHGAKGGDFALVSDNQLQINAHFIGTRPEGRSRDFTWVQALATMFDNHTLIISANRVAEWDDNVDALSIKLDGEEVVIPTDGDAEWQIMNNEGGGREVVIERTEETNSIKATITGLVEMDVKVTPIGDEENRIHNYQLPANDAFAHLEMQFKFTKLTDTVEGVLGKTYQPRYISPVRTDVAMPMMGGEDRYRTTSLLSADCASCRFRRPQLPAEITVSSA</sequence>
<dbReference type="PROSITE" id="PS51257">
    <property type="entry name" value="PROKAR_LIPOPROTEIN"/>
    <property type="match status" value="1"/>
</dbReference>
<proteinExistence type="predicted"/>
<keyword evidence="1" id="KW-0732">Signal</keyword>
<dbReference type="OrthoDB" id="585770at2759"/>
<dbReference type="Proteomes" id="UP000283530">
    <property type="component" value="Unassembled WGS sequence"/>
</dbReference>
<accession>A0A3S4NTL6</accession>
<dbReference type="PANTHER" id="PTHR31656">
    <property type="entry name" value="ROOT CAP DOMAIN-CONTAINING PROTEIN"/>
    <property type="match status" value="1"/>
</dbReference>